<dbReference type="InterPro" id="IPR013083">
    <property type="entry name" value="Znf_RING/FYVE/PHD"/>
</dbReference>
<dbReference type="AlphaFoldDB" id="A0A6S7H385"/>
<gene>
    <name evidence="1" type="ORF">PACLA_8A043452</name>
</gene>
<dbReference type="SUPFAM" id="SSF57903">
    <property type="entry name" value="FYVE/PHD zinc finger"/>
    <property type="match status" value="1"/>
</dbReference>
<name>A0A6S7H385_PARCT</name>
<accession>A0A6S7H385</accession>
<reference evidence="1" key="1">
    <citation type="submission" date="2020-04" db="EMBL/GenBank/DDBJ databases">
        <authorList>
            <person name="Alioto T."/>
            <person name="Alioto T."/>
            <person name="Gomez Garrido J."/>
        </authorList>
    </citation>
    <scope>NUCLEOTIDE SEQUENCE</scope>
    <source>
        <strain evidence="1">A484AB</strain>
    </source>
</reference>
<dbReference type="InterPro" id="IPR011011">
    <property type="entry name" value="Znf_FYVE_PHD"/>
</dbReference>
<dbReference type="Gene3D" id="3.30.40.10">
    <property type="entry name" value="Zinc/RING finger domain, C3HC4 (zinc finger)"/>
    <property type="match status" value="1"/>
</dbReference>
<sequence>MSDHGTGPLLNWVICSNPSCGGCYHAVCTKLGELSSSALAAIYWICPKCVVSVKPVWVSKDSDDTLPTCDTAEPSTSAISLDQIKSVMENLVKQVVPKLVEDVLSNNVNFGASADRSTNLESTDDSYFKVIQENNERVRKGAAMWLSEM</sequence>
<evidence type="ECO:0000313" key="1">
    <source>
        <dbReference type="EMBL" id="CAB3998435.1"/>
    </source>
</evidence>
<protein>
    <submittedName>
        <fullName evidence="1">Uncharacterized protein</fullName>
    </submittedName>
</protein>
<keyword evidence="2" id="KW-1185">Reference proteome</keyword>
<comment type="caution">
    <text evidence="1">The sequence shown here is derived from an EMBL/GenBank/DDBJ whole genome shotgun (WGS) entry which is preliminary data.</text>
</comment>
<dbReference type="Proteomes" id="UP001152795">
    <property type="component" value="Unassembled WGS sequence"/>
</dbReference>
<proteinExistence type="predicted"/>
<evidence type="ECO:0000313" key="2">
    <source>
        <dbReference type="Proteomes" id="UP001152795"/>
    </source>
</evidence>
<dbReference type="EMBL" id="CACRXK020003354">
    <property type="protein sequence ID" value="CAB3998435.1"/>
    <property type="molecule type" value="Genomic_DNA"/>
</dbReference>
<organism evidence="1 2">
    <name type="scientific">Paramuricea clavata</name>
    <name type="common">Red gorgonian</name>
    <name type="synonym">Violescent sea-whip</name>
    <dbReference type="NCBI Taxonomy" id="317549"/>
    <lineage>
        <taxon>Eukaryota</taxon>
        <taxon>Metazoa</taxon>
        <taxon>Cnidaria</taxon>
        <taxon>Anthozoa</taxon>
        <taxon>Octocorallia</taxon>
        <taxon>Malacalcyonacea</taxon>
        <taxon>Plexauridae</taxon>
        <taxon>Paramuricea</taxon>
    </lineage>
</organism>